<dbReference type="KEGG" id="bcoh:BC6307_07415"/>
<dbReference type="RefSeq" id="WP_066411128.1">
    <property type="nucleotide sequence ID" value="NZ_CP018866.1"/>
</dbReference>
<dbReference type="InterPro" id="IPR029056">
    <property type="entry name" value="Ribokinase-like"/>
</dbReference>
<dbReference type="PROSITE" id="PS00584">
    <property type="entry name" value="PFKB_KINASES_2"/>
    <property type="match status" value="1"/>
</dbReference>
<dbReference type="Proteomes" id="UP000215224">
    <property type="component" value="Chromosome"/>
</dbReference>
<accession>A0A223KP50</accession>
<feature type="domain" description="Carbohydrate kinase PfkB" evidence="4">
    <location>
        <begin position="14"/>
        <end position="262"/>
    </location>
</feature>
<dbReference type="STRING" id="1314751.GCA_001591425_00289"/>
<dbReference type="InterPro" id="IPR052700">
    <property type="entry name" value="Carb_kinase_PfkB-like"/>
</dbReference>
<reference evidence="5 6" key="1">
    <citation type="submission" date="2016-12" db="EMBL/GenBank/DDBJ databases">
        <title>The whole genome sequencing and assembly of Bacillus cohnii DSM 6307T strain.</title>
        <authorList>
            <person name="Lee Y.-J."/>
            <person name="Yi H."/>
            <person name="Bahn Y.-S."/>
            <person name="Kim J.F."/>
            <person name="Lee D.-W."/>
        </authorList>
    </citation>
    <scope>NUCLEOTIDE SEQUENCE [LARGE SCALE GENOMIC DNA]</scope>
    <source>
        <strain evidence="5 6">DSM 6307</strain>
    </source>
</reference>
<name>A0A223KP50_9BACI</name>
<dbReference type="SUPFAM" id="SSF53613">
    <property type="entry name" value="Ribokinase-like"/>
    <property type="match status" value="1"/>
</dbReference>
<evidence type="ECO:0000256" key="2">
    <source>
        <dbReference type="ARBA" id="ARBA00022679"/>
    </source>
</evidence>
<dbReference type="AlphaFoldDB" id="A0A223KP50"/>
<organism evidence="5 6">
    <name type="scientific">Sutcliffiella cohnii</name>
    <dbReference type="NCBI Taxonomy" id="33932"/>
    <lineage>
        <taxon>Bacteria</taxon>
        <taxon>Bacillati</taxon>
        <taxon>Bacillota</taxon>
        <taxon>Bacilli</taxon>
        <taxon>Bacillales</taxon>
        <taxon>Bacillaceae</taxon>
        <taxon>Sutcliffiella</taxon>
    </lineage>
</organism>
<dbReference type="Pfam" id="PF00294">
    <property type="entry name" value="PfkB"/>
    <property type="match status" value="1"/>
</dbReference>
<dbReference type="EMBL" id="CP018866">
    <property type="protein sequence ID" value="AST91118.1"/>
    <property type="molecule type" value="Genomic_DNA"/>
</dbReference>
<sequence>MKIIAIGDNVVDCYLDQGKYYPGGNCVNVLVNCKRSGAEETSYIGNFATDDKAQHLKYALTEEGVAFDRTRVVEGISGQPKVNLTEDGDRVFVGGPKNTVQHKVKIKLLAEELEYVRQFDVCHSSCYSSLEEELPLIAEQTKVSFDFSTRLEEAYLEKVCPHISFGFFSASDLSEEQLEDFITKVEKYDLEVAGFTRGSKPALFLYKGERYYQEPVETNVVDTMGAGDSFIAGFLTAFLNGEEIKDALHFAAERASETCTFYGGWGYPKEIE</sequence>
<keyword evidence="3 5" id="KW-0418">Kinase</keyword>
<protein>
    <submittedName>
        <fullName evidence="5">Carbohydrate kinase</fullName>
    </submittedName>
</protein>
<gene>
    <name evidence="5" type="ORF">BC6307_07415</name>
</gene>
<dbReference type="Gene3D" id="3.40.1190.20">
    <property type="match status" value="1"/>
</dbReference>
<evidence type="ECO:0000313" key="6">
    <source>
        <dbReference type="Proteomes" id="UP000215224"/>
    </source>
</evidence>
<dbReference type="PANTHER" id="PTHR43320">
    <property type="entry name" value="SUGAR KINASE"/>
    <property type="match status" value="1"/>
</dbReference>
<dbReference type="InterPro" id="IPR002173">
    <property type="entry name" value="Carboh/pur_kinase_PfkB_CS"/>
</dbReference>
<evidence type="ECO:0000313" key="5">
    <source>
        <dbReference type="EMBL" id="AST91118.1"/>
    </source>
</evidence>
<evidence type="ECO:0000256" key="3">
    <source>
        <dbReference type="ARBA" id="ARBA00022777"/>
    </source>
</evidence>
<proteinExistence type="inferred from homology"/>
<dbReference type="GO" id="GO:0016301">
    <property type="term" value="F:kinase activity"/>
    <property type="evidence" value="ECO:0007669"/>
    <property type="project" value="UniProtKB-KW"/>
</dbReference>
<keyword evidence="2" id="KW-0808">Transferase</keyword>
<evidence type="ECO:0000259" key="4">
    <source>
        <dbReference type="Pfam" id="PF00294"/>
    </source>
</evidence>
<dbReference type="InterPro" id="IPR011611">
    <property type="entry name" value="PfkB_dom"/>
</dbReference>
<comment type="similarity">
    <text evidence="1">Belongs to the carbohydrate kinase PfkB family.</text>
</comment>
<keyword evidence="6" id="KW-1185">Reference proteome</keyword>
<evidence type="ECO:0000256" key="1">
    <source>
        <dbReference type="ARBA" id="ARBA00010688"/>
    </source>
</evidence>